<sequence>MTVSGDVMPAAPSDPWDLGQNALVIGGASTTAAPTSGEVIVSRRGR</sequence>
<dbReference type="EMBL" id="CP003969">
    <property type="protein sequence ID" value="AGP40012.1"/>
    <property type="molecule type" value="Genomic_DNA"/>
</dbReference>
<dbReference type="HOGENOM" id="CLU_3189128_0_0_7"/>
<evidence type="ECO:0000313" key="2">
    <source>
        <dbReference type="Proteomes" id="UP000014803"/>
    </source>
</evidence>
<dbReference type="AlphaFoldDB" id="S4Y3G9"/>
<proteinExistence type="predicted"/>
<evidence type="ECO:0000313" key="1">
    <source>
        <dbReference type="EMBL" id="AGP40012.1"/>
    </source>
</evidence>
<gene>
    <name evidence="1" type="ORF">SCE1572_39270</name>
</gene>
<dbReference type="KEGG" id="scu:SCE1572_39270"/>
<dbReference type="Proteomes" id="UP000014803">
    <property type="component" value="Chromosome"/>
</dbReference>
<dbReference type="PATRIC" id="fig|1254432.3.peg.8889"/>
<protein>
    <submittedName>
        <fullName evidence="1">Uncharacterized protein</fullName>
    </submittedName>
</protein>
<accession>S4Y3G9</accession>
<organism evidence="1 2">
    <name type="scientific">Sorangium cellulosum So0157-2</name>
    <dbReference type="NCBI Taxonomy" id="1254432"/>
    <lineage>
        <taxon>Bacteria</taxon>
        <taxon>Pseudomonadati</taxon>
        <taxon>Myxococcota</taxon>
        <taxon>Polyangia</taxon>
        <taxon>Polyangiales</taxon>
        <taxon>Polyangiaceae</taxon>
        <taxon>Sorangium</taxon>
    </lineage>
</organism>
<reference evidence="1 2" key="1">
    <citation type="journal article" date="2013" name="Sci. Rep.">
        <title>Extraordinary expansion of a Sorangium cellulosum genome from an alkaline milieu.</title>
        <authorList>
            <person name="Han K."/>
            <person name="Li Z.F."/>
            <person name="Peng R."/>
            <person name="Zhu L.P."/>
            <person name="Zhou T."/>
            <person name="Wang L.G."/>
            <person name="Li S.G."/>
            <person name="Zhang X.B."/>
            <person name="Hu W."/>
            <person name="Wu Z.H."/>
            <person name="Qin N."/>
            <person name="Li Y.Z."/>
        </authorList>
    </citation>
    <scope>NUCLEOTIDE SEQUENCE [LARGE SCALE GENOMIC DNA]</scope>
    <source>
        <strain evidence="1 2">So0157-2</strain>
    </source>
</reference>
<name>S4Y3G9_SORCE</name>